<protein>
    <submittedName>
        <fullName evidence="6">Uncharacterized protein</fullName>
    </submittedName>
</protein>
<evidence type="ECO:0000256" key="2">
    <source>
        <dbReference type="ARBA" id="ARBA00007262"/>
    </source>
</evidence>
<evidence type="ECO:0000256" key="1">
    <source>
        <dbReference type="ARBA" id="ARBA00004141"/>
    </source>
</evidence>
<dbReference type="InterPro" id="IPR009311">
    <property type="entry name" value="IFI6/IFI27-like"/>
</dbReference>
<keyword evidence="4" id="KW-1133">Transmembrane helix</keyword>
<evidence type="ECO:0000256" key="5">
    <source>
        <dbReference type="ARBA" id="ARBA00023136"/>
    </source>
</evidence>
<evidence type="ECO:0000256" key="4">
    <source>
        <dbReference type="ARBA" id="ARBA00022989"/>
    </source>
</evidence>
<feature type="non-terminal residue" evidence="6">
    <location>
        <position position="149"/>
    </location>
</feature>
<dbReference type="EMBL" id="WIWV01000307">
    <property type="protein sequence ID" value="KAF7712055.1"/>
    <property type="molecule type" value="Genomic_DNA"/>
</dbReference>
<proteinExistence type="inferred from homology"/>
<reference evidence="6" key="1">
    <citation type="journal article" date="2020" name="Front. Microbiol.">
        <title>Gene regulatory networks of Penicillium echinulatum 2HH and Penicillium oxalicum 114-2 inferred by a computational biology approach.</title>
        <authorList>
            <person name="Lenz A.R."/>
            <person name="Galan-Vasquez E."/>
            <person name="Balbinot E."/>
            <person name="De Abreu F.P."/>
            <person name="De Oliveira N.S."/>
            <person name="Da Rosa L.O."/>
            <person name="De Avila E Silva S."/>
            <person name="Camassola M."/>
            <person name="Dillon A.J.P."/>
            <person name="Perez-Rueda E."/>
        </authorList>
    </citation>
    <scope>NUCLEOTIDE SEQUENCE</scope>
    <source>
        <strain evidence="6">S1M29</strain>
    </source>
</reference>
<gene>
    <name evidence="6" type="ORF">PECM_004753</name>
</gene>
<evidence type="ECO:0000313" key="6">
    <source>
        <dbReference type="EMBL" id="KAF7712055.1"/>
    </source>
</evidence>
<evidence type="ECO:0000256" key="3">
    <source>
        <dbReference type="ARBA" id="ARBA00022692"/>
    </source>
</evidence>
<comment type="subcellular location">
    <subcellularLocation>
        <location evidence="1">Membrane</location>
        <topology evidence="1">Multi-pass membrane protein</topology>
    </subcellularLocation>
</comment>
<dbReference type="AlphaFoldDB" id="A0A8J8WCR9"/>
<sequence length="149" mass="14249">MSFRNLSPEDVISGGTRIVRAGLESGKIIGTYGKPALERSADLTAQAASWGAQNPILATCAVVGTTGVVALAIPSLVTAPVLSSMGFTMNGIQAGSAAAAAHGWIGNLAPGSAMAIGQSAGAGGSGLVVVNGAAQLGGAAMTVGSASLA</sequence>
<keyword evidence="5" id="KW-0472">Membrane</keyword>
<keyword evidence="3" id="KW-0812">Transmembrane</keyword>
<comment type="caution">
    <text evidence="6">The sequence shown here is derived from an EMBL/GenBank/DDBJ whole genome shotgun (WGS) entry which is preliminary data.</text>
</comment>
<dbReference type="InterPro" id="IPR038213">
    <property type="entry name" value="IFI6/IFI27-like_sf"/>
</dbReference>
<evidence type="ECO:0000313" key="7">
    <source>
        <dbReference type="Proteomes" id="UP000631181"/>
    </source>
</evidence>
<organism evidence="6 7">
    <name type="scientific">Penicillium ucsense</name>
    <dbReference type="NCBI Taxonomy" id="2839758"/>
    <lineage>
        <taxon>Eukaryota</taxon>
        <taxon>Fungi</taxon>
        <taxon>Dikarya</taxon>
        <taxon>Ascomycota</taxon>
        <taxon>Pezizomycotina</taxon>
        <taxon>Eurotiomycetes</taxon>
        <taxon>Eurotiomycetidae</taxon>
        <taxon>Eurotiales</taxon>
        <taxon>Aspergillaceae</taxon>
        <taxon>Penicillium</taxon>
    </lineage>
</organism>
<dbReference type="Gene3D" id="6.10.110.10">
    <property type="match status" value="1"/>
</dbReference>
<name>A0A8J8WCR9_9EURO</name>
<dbReference type="Pfam" id="PF06140">
    <property type="entry name" value="Ifi-6-16"/>
    <property type="match status" value="1"/>
</dbReference>
<dbReference type="GO" id="GO:0016020">
    <property type="term" value="C:membrane"/>
    <property type="evidence" value="ECO:0007669"/>
    <property type="project" value="UniProtKB-SubCell"/>
</dbReference>
<dbReference type="OrthoDB" id="440424at2759"/>
<keyword evidence="7" id="KW-1185">Reference proteome</keyword>
<comment type="similarity">
    <text evidence="2">Belongs to the IFI6/IFI27 family.</text>
</comment>
<accession>A0A8J8WCR9</accession>
<dbReference type="Proteomes" id="UP000631181">
    <property type="component" value="Unassembled WGS sequence"/>
</dbReference>